<evidence type="ECO:0000313" key="17">
    <source>
        <dbReference type="EMBL" id="KAG6512977.1"/>
    </source>
</evidence>
<name>A0A8J5GUD9_ZINOF</name>
<keyword evidence="6" id="KW-0560">Oxidoreductase</keyword>
<dbReference type="PANTHER" id="PTHR23309:SF9">
    <property type="entry name" value="PEROXISOMAL FATTY ACID BETA-OXIDATION MULTIFUNCTIONAL PROTEIN MFP2"/>
    <property type="match status" value="1"/>
</dbReference>
<dbReference type="GO" id="GO:0008692">
    <property type="term" value="F:3-hydroxybutyryl-CoA epimerase activity"/>
    <property type="evidence" value="ECO:0007669"/>
    <property type="project" value="UniProtKB-EC"/>
</dbReference>
<keyword evidence="9" id="KW-0413">Isomerase</keyword>
<dbReference type="PANTHER" id="PTHR23309">
    <property type="entry name" value="3-HYDROXYACYL-COA DEHYROGENASE"/>
    <property type="match status" value="1"/>
</dbReference>
<keyword evidence="8" id="KW-0576">Peroxisome</keyword>
<comment type="pathway">
    <text evidence="4">Lipid metabolism; fatty acid beta-oxidation.</text>
</comment>
<evidence type="ECO:0000256" key="4">
    <source>
        <dbReference type="ARBA" id="ARBA00005005"/>
    </source>
</evidence>
<dbReference type="FunFam" id="1.10.1040.50:FF:000004">
    <property type="entry name" value="Peroxisomal fatty acid beta-oxidation multifunctional protein"/>
    <property type="match status" value="1"/>
</dbReference>
<comment type="catalytic activity">
    <reaction evidence="13">
        <text>a (3S)-3-hydroxyacyl-CoA = a (2E)-enoyl-CoA + H2O</text>
        <dbReference type="Rhea" id="RHEA:16105"/>
        <dbReference type="ChEBI" id="CHEBI:15377"/>
        <dbReference type="ChEBI" id="CHEBI:57318"/>
        <dbReference type="ChEBI" id="CHEBI:58856"/>
        <dbReference type="EC" id="4.2.1.17"/>
    </reaction>
</comment>
<evidence type="ECO:0000256" key="12">
    <source>
        <dbReference type="ARBA" id="ARBA00023701"/>
    </source>
</evidence>
<dbReference type="GO" id="GO:0006635">
    <property type="term" value="P:fatty acid beta-oxidation"/>
    <property type="evidence" value="ECO:0007669"/>
    <property type="project" value="UniProtKB-UniPathway"/>
</dbReference>
<accession>A0A8J5GUD9</accession>
<dbReference type="InterPro" id="IPR001753">
    <property type="entry name" value="Enoyl-CoA_hydra/iso"/>
</dbReference>
<comment type="caution">
    <text evidence="17">The sequence shown here is derived from an EMBL/GenBank/DDBJ whole genome shotgun (WGS) entry which is preliminary data.</text>
</comment>
<comment type="subcellular location">
    <subcellularLocation>
        <location evidence="3">Peroxisome</location>
    </subcellularLocation>
</comment>
<evidence type="ECO:0000256" key="8">
    <source>
        <dbReference type="ARBA" id="ARBA00023140"/>
    </source>
</evidence>
<dbReference type="Pfam" id="PF02737">
    <property type="entry name" value="3HCDH_N"/>
    <property type="match status" value="1"/>
</dbReference>
<dbReference type="GO" id="GO:0070403">
    <property type="term" value="F:NAD+ binding"/>
    <property type="evidence" value="ECO:0007669"/>
    <property type="project" value="InterPro"/>
</dbReference>
<evidence type="ECO:0000256" key="13">
    <source>
        <dbReference type="ARBA" id="ARBA00023709"/>
    </source>
</evidence>
<dbReference type="AlphaFoldDB" id="A0A8J5GUD9"/>
<proteinExistence type="predicted"/>
<evidence type="ECO:0000259" key="15">
    <source>
        <dbReference type="Pfam" id="PF00725"/>
    </source>
</evidence>
<dbReference type="Pfam" id="PF00378">
    <property type="entry name" value="ECH_1"/>
    <property type="match status" value="1"/>
</dbReference>
<keyword evidence="10" id="KW-0456">Lyase</keyword>
<keyword evidence="11" id="KW-0511">Multifunctional enzyme</keyword>
<evidence type="ECO:0000256" key="1">
    <source>
        <dbReference type="ARBA" id="ARBA00000452"/>
    </source>
</evidence>
<evidence type="ECO:0000256" key="11">
    <source>
        <dbReference type="ARBA" id="ARBA00023268"/>
    </source>
</evidence>
<gene>
    <name evidence="17" type="ORF">ZIOFF_031117</name>
</gene>
<dbReference type="OrthoDB" id="2018133at2759"/>
<evidence type="ECO:0000256" key="2">
    <source>
        <dbReference type="ARBA" id="ARBA00000765"/>
    </source>
</evidence>
<dbReference type="FunFam" id="3.40.50.720:FF:000009">
    <property type="entry name" value="Fatty oxidation complex, alpha subunit"/>
    <property type="match status" value="1"/>
</dbReference>
<dbReference type="Pfam" id="PF00725">
    <property type="entry name" value="3HCDH"/>
    <property type="match status" value="2"/>
</dbReference>
<dbReference type="GO" id="GO:0003857">
    <property type="term" value="F:(3S)-3-hydroxyacyl-CoA dehydrogenase (NAD+) activity"/>
    <property type="evidence" value="ECO:0007669"/>
    <property type="project" value="TreeGrafter"/>
</dbReference>
<dbReference type="GO" id="GO:0004165">
    <property type="term" value="F:delta(3)-delta(2)-enoyl-CoA isomerase activity"/>
    <property type="evidence" value="ECO:0007669"/>
    <property type="project" value="UniProtKB-EC"/>
</dbReference>
<comment type="catalytic activity">
    <reaction evidence="2">
        <text>a (3E)-enoyl-CoA = a 4-saturated (2E)-enoyl-CoA</text>
        <dbReference type="Rhea" id="RHEA:45228"/>
        <dbReference type="ChEBI" id="CHEBI:58521"/>
        <dbReference type="ChEBI" id="CHEBI:85097"/>
        <dbReference type="EC" id="5.3.3.8"/>
    </reaction>
</comment>
<evidence type="ECO:0008006" key="19">
    <source>
        <dbReference type="Google" id="ProtNLM"/>
    </source>
</evidence>
<evidence type="ECO:0000256" key="3">
    <source>
        <dbReference type="ARBA" id="ARBA00004275"/>
    </source>
</evidence>
<feature type="domain" description="3-hydroxyacyl-CoA dehydrogenase C-terminal" evidence="15">
    <location>
        <begin position="495"/>
        <end position="586"/>
    </location>
</feature>
<feature type="domain" description="3-hydroxyacyl-CoA dehydrogenase C-terminal" evidence="15">
    <location>
        <begin position="626"/>
        <end position="707"/>
    </location>
</feature>
<evidence type="ECO:0000256" key="5">
    <source>
        <dbReference type="ARBA" id="ARBA00022832"/>
    </source>
</evidence>
<protein>
    <recommendedName>
        <fullName evidence="19">3-hydroxyacyl-CoA dehydrogenase</fullName>
    </recommendedName>
</protein>
<organism evidence="17 18">
    <name type="scientific">Zingiber officinale</name>
    <name type="common">Ginger</name>
    <name type="synonym">Amomum zingiber</name>
    <dbReference type="NCBI Taxonomy" id="94328"/>
    <lineage>
        <taxon>Eukaryota</taxon>
        <taxon>Viridiplantae</taxon>
        <taxon>Streptophyta</taxon>
        <taxon>Embryophyta</taxon>
        <taxon>Tracheophyta</taxon>
        <taxon>Spermatophyta</taxon>
        <taxon>Magnoliopsida</taxon>
        <taxon>Liliopsida</taxon>
        <taxon>Zingiberales</taxon>
        <taxon>Zingiberaceae</taxon>
        <taxon>Zingiber</taxon>
    </lineage>
</organism>
<evidence type="ECO:0000256" key="14">
    <source>
        <dbReference type="ARBA" id="ARBA00023717"/>
    </source>
</evidence>
<dbReference type="UniPathway" id="UPA00659"/>
<comment type="catalytic activity">
    <reaction evidence="1">
        <text>a (3Z)-enoyl-CoA = a 4-saturated (2E)-enoyl-CoA</text>
        <dbReference type="Rhea" id="RHEA:45900"/>
        <dbReference type="ChEBI" id="CHEBI:85097"/>
        <dbReference type="ChEBI" id="CHEBI:85489"/>
        <dbReference type="EC" id="5.3.3.8"/>
    </reaction>
</comment>
<dbReference type="EMBL" id="JACMSC010000008">
    <property type="protein sequence ID" value="KAG6512977.1"/>
    <property type="molecule type" value="Genomic_DNA"/>
</dbReference>
<evidence type="ECO:0000256" key="6">
    <source>
        <dbReference type="ARBA" id="ARBA00023002"/>
    </source>
</evidence>
<dbReference type="GO" id="GO:0005777">
    <property type="term" value="C:peroxisome"/>
    <property type="evidence" value="ECO:0007669"/>
    <property type="project" value="UniProtKB-SubCell"/>
</dbReference>
<dbReference type="Proteomes" id="UP000734854">
    <property type="component" value="Unassembled WGS sequence"/>
</dbReference>
<evidence type="ECO:0000256" key="10">
    <source>
        <dbReference type="ARBA" id="ARBA00023239"/>
    </source>
</evidence>
<dbReference type="GO" id="GO:0004300">
    <property type="term" value="F:enoyl-CoA hydratase activity"/>
    <property type="evidence" value="ECO:0007669"/>
    <property type="project" value="UniProtKB-EC"/>
</dbReference>
<comment type="catalytic activity">
    <reaction evidence="12">
        <text>(3S)-3-hydroxybutanoyl-CoA = (3R)-3-hydroxybutanoyl-CoA</text>
        <dbReference type="Rhea" id="RHEA:21760"/>
        <dbReference type="ChEBI" id="CHEBI:57315"/>
        <dbReference type="ChEBI" id="CHEBI:57316"/>
        <dbReference type="EC" id="5.1.2.3"/>
    </reaction>
</comment>
<feature type="domain" description="3-hydroxyacyl-CoA dehydrogenase NAD binding" evidence="16">
    <location>
        <begin position="314"/>
        <end position="490"/>
    </location>
</feature>
<dbReference type="InterPro" id="IPR006108">
    <property type="entry name" value="3HC_DH_C"/>
</dbReference>
<sequence length="716" mass="78802">MGRKLTEMEVGGDGVAVITIVNPPMNFLNHSVFWSLKDNYDEALKRDDVKAIVITSEGPHFSGGFDIEAFGNFQEIDEGIKLEPKEGYLAIDVLTDTFEGAAKPSVAAMKGLVIGGGLETAMACHARVSTSDAHLALPELTGGFIPGLGGTQRLPRLVGLQKALDIILLSKPIGGEEAYNIGLVDAVVSTDELVKMAKYWALDIAEFRKPWIKSLHKADKLEPLEEVKKMLNSARSQARERSPHVHSPLDCIDVIEEGIVSGPRNGLIKESSIFQKLLFSETCKNLIHVVLAQRRAAMVPGITDLGLIPRKITKIGVVGGNSMGSDIATALILKNYPVILKEVDENILNAGIDGVKENLHTFISQGKMTQEQCETTLSLLTGVLDYECFKDVDMVIETVLEDLPSKQQVYADLQKYCSSDCILATNTSTFDLNLIGERTEAQDRIVGAHFFSPAYETPLLEIVQTCETSPQVIIDLLDIGEKIHKTPIAATNGSAVDRMFIPLTQTALFLVDHGLDAYKVDEACTKFGMPKGPFRLIDLVGIRIAIASSTKYLESFPDRFYKSRLMQIMIDDKREGKANGNGFYKYDEKKEAIPDPEIVKYINSSKNMISVTPNPQLKTTIPHEDIVEMLFFPVINEACRVLDKRIAVKPSDLDIASIMGIGFPAHRGGVIHWADSLGANYVCKRLEEWTKVYGELFFKPCAFLRERAGKGIPLSA</sequence>
<evidence type="ECO:0000256" key="9">
    <source>
        <dbReference type="ARBA" id="ARBA00023235"/>
    </source>
</evidence>
<comment type="catalytic activity">
    <reaction evidence="14">
        <text>a 4-saturated-(3S)-3-hydroxyacyl-CoA = a (3E)-enoyl-CoA + H2O</text>
        <dbReference type="Rhea" id="RHEA:20724"/>
        <dbReference type="ChEBI" id="CHEBI:15377"/>
        <dbReference type="ChEBI" id="CHEBI:58521"/>
        <dbReference type="ChEBI" id="CHEBI:137480"/>
        <dbReference type="EC" id="4.2.1.17"/>
    </reaction>
</comment>
<keyword evidence="18" id="KW-1185">Reference proteome</keyword>
<reference evidence="17 18" key="1">
    <citation type="submission" date="2020-08" db="EMBL/GenBank/DDBJ databases">
        <title>Plant Genome Project.</title>
        <authorList>
            <person name="Zhang R.-G."/>
        </authorList>
    </citation>
    <scope>NUCLEOTIDE SEQUENCE [LARGE SCALE GENOMIC DNA]</scope>
    <source>
        <tissue evidence="17">Rhizome</tissue>
    </source>
</reference>
<dbReference type="CDD" id="cd06558">
    <property type="entry name" value="crotonase-like"/>
    <property type="match status" value="1"/>
</dbReference>
<evidence type="ECO:0000256" key="7">
    <source>
        <dbReference type="ARBA" id="ARBA00023098"/>
    </source>
</evidence>
<evidence type="ECO:0000313" key="18">
    <source>
        <dbReference type="Proteomes" id="UP000734854"/>
    </source>
</evidence>
<keyword evidence="5" id="KW-0276">Fatty acid metabolism</keyword>
<dbReference type="InterPro" id="IPR006176">
    <property type="entry name" value="3-OHacyl-CoA_DH_NAD-bd"/>
</dbReference>
<evidence type="ECO:0000259" key="16">
    <source>
        <dbReference type="Pfam" id="PF02737"/>
    </source>
</evidence>
<keyword evidence="7" id="KW-0443">Lipid metabolism</keyword>